<dbReference type="InterPro" id="IPR050300">
    <property type="entry name" value="GDXG_lipolytic_enzyme"/>
</dbReference>
<evidence type="ECO:0000259" key="3">
    <source>
        <dbReference type="Pfam" id="PF20434"/>
    </source>
</evidence>
<dbReference type="InterPro" id="IPR049492">
    <property type="entry name" value="BD-FAE-like_dom"/>
</dbReference>
<keyword evidence="2" id="KW-0732">Signal</keyword>
<dbReference type="PANTHER" id="PTHR48081">
    <property type="entry name" value="AB HYDROLASE SUPERFAMILY PROTEIN C4A8.06C"/>
    <property type="match status" value="1"/>
</dbReference>
<organism evidence="4 5">
    <name type="scientific">Thalassobacterium sedimentorum</name>
    <dbReference type="NCBI Taxonomy" id="3041258"/>
    <lineage>
        <taxon>Bacteria</taxon>
        <taxon>Pseudomonadati</taxon>
        <taxon>Verrucomicrobiota</taxon>
        <taxon>Opitutia</taxon>
        <taxon>Puniceicoccales</taxon>
        <taxon>Coraliomargaritaceae</taxon>
        <taxon>Thalassobacterium</taxon>
    </lineage>
</organism>
<keyword evidence="5" id="KW-1185">Reference proteome</keyword>
<dbReference type="InterPro" id="IPR029058">
    <property type="entry name" value="AB_hydrolase_fold"/>
</dbReference>
<feature type="signal peptide" evidence="2">
    <location>
        <begin position="1"/>
        <end position="24"/>
    </location>
</feature>
<evidence type="ECO:0000256" key="2">
    <source>
        <dbReference type="SAM" id="SignalP"/>
    </source>
</evidence>
<name>A0ABU1AE61_9BACT</name>
<feature type="chain" id="PRO_5046628377" evidence="2">
    <location>
        <begin position="25"/>
        <end position="488"/>
    </location>
</feature>
<feature type="domain" description="BD-FAE-like" evidence="3">
    <location>
        <begin position="79"/>
        <end position="179"/>
    </location>
</feature>
<proteinExistence type="predicted"/>
<evidence type="ECO:0000313" key="5">
    <source>
        <dbReference type="Proteomes" id="UP001243717"/>
    </source>
</evidence>
<dbReference type="SUPFAM" id="SSF53474">
    <property type="entry name" value="alpha/beta-Hydrolases"/>
    <property type="match status" value="1"/>
</dbReference>
<sequence length="488" mass="55255">MNLKNIPFWSVCMMFSLLSVYSLNASKYPSWEEQQAKAEKHTVEYLEMFTDVRSDRFVYKTITLPNGDKLELDLRLERPKTGGPFPVVFYIHGGAWVTGNKDNFYRQSFRMASENQIAGVRIEYRWKSHGGDYLDVIGDVMDSIDSIRQRADELNLDFTRVGIAGSSAGAHLGAIAAQHTPECISFDGFNGIYDLVDRDKSRFGGDAAFIGASLEDKKRASAFWQIRNDPPDTWLYHGTYDLTIDWVQSRRFAKAIKEHGGQAETLIYSGYGHGVNRLDQKVYEATTQALLAHTAYVFGIRDKKPNPQDYIVNKEIPEVPEGFSLQGVWRRESHPNQTFTFYSDYSALAANGDRIGWKEVDDGRYYIVWKSGGLGRIDILAKNKVKMASATYIKDVDASLAENALLEESENTKLSIVGKWQHMINPAYCFVFNPDGSAVDPKGNRIGWKMEDDRYFIVWKSGRLGRIDVIDSTTVKMASSTFSKVEND</sequence>
<dbReference type="Pfam" id="PF20434">
    <property type="entry name" value="BD-FAE"/>
    <property type="match status" value="1"/>
</dbReference>
<protein>
    <submittedName>
        <fullName evidence="4">Alpha/beta hydrolase</fullName>
    </submittedName>
</protein>
<dbReference type="EMBL" id="JARXIC010000002">
    <property type="protein sequence ID" value="MDQ8193021.1"/>
    <property type="molecule type" value="Genomic_DNA"/>
</dbReference>
<evidence type="ECO:0000313" key="4">
    <source>
        <dbReference type="EMBL" id="MDQ8193021.1"/>
    </source>
</evidence>
<evidence type="ECO:0000256" key="1">
    <source>
        <dbReference type="ARBA" id="ARBA00022801"/>
    </source>
</evidence>
<accession>A0ABU1AE61</accession>
<dbReference type="GO" id="GO:0016787">
    <property type="term" value="F:hydrolase activity"/>
    <property type="evidence" value="ECO:0007669"/>
    <property type="project" value="UniProtKB-KW"/>
</dbReference>
<comment type="caution">
    <text evidence="4">The sequence shown here is derived from an EMBL/GenBank/DDBJ whole genome shotgun (WGS) entry which is preliminary data.</text>
</comment>
<reference evidence="4 5" key="1">
    <citation type="submission" date="2023-04" db="EMBL/GenBank/DDBJ databases">
        <title>A novel bacteria isolated from coastal sediment.</title>
        <authorList>
            <person name="Liu X.-J."/>
            <person name="Du Z.-J."/>
        </authorList>
    </citation>
    <scope>NUCLEOTIDE SEQUENCE [LARGE SCALE GENOMIC DNA]</scope>
    <source>
        <strain evidence="4 5">SDUM461004</strain>
    </source>
</reference>
<gene>
    <name evidence="4" type="ORF">QEH59_01195</name>
</gene>
<dbReference type="Gene3D" id="3.40.50.1820">
    <property type="entry name" value="alpha/beta hydrolase"/>
    <property type="match status" value="1"/>
</dbReference>
<keyword evidence="1 4" id="KW-0378">Hydrolase</keyword>
<dbReference type="Proteomes" id="UP001243717">
    <property type="component" value="Unassembled WGS sequence"/>
</dbReference>
<dbReference type="RefSeq" id="WP_308983530.1">
    <property type="nucleotide sequence ID" value="NZ_JARXIC010000002.1"/>
</dbReference>